<dbReference type="AlphaFoldDB" id="A4CD51"/>
<dbReference type="eggNOG" id="ENOG503230F">
    <property type="taxonomic scope" value="Bacteria"/>
</dbReference>
<comment type="caution">
    <text evidence="1">The sequence shown here is derived from an EMBL/GenBank/DDBJ whole genome shotgun (WGS) entry which is preliminary data.</text>
</comment>
<dbReference type="HOGENOM" id="CLU_142731_1_0_6"/>
<protein>
    <submittedName>
        <fullName evidence="1">Putative orphan protein</fullName>
    </submittedName>
</protein>
<sequence>MLFLLLPDLGHAKTTPATLLTVTPKVCVVEREQPNCEINLELHWVSPSSESLCLFENNNKIECWQQSEITFRYKAHIQVDTLYWLAHSDEGKKLAQTYVQVQTSDLKPTRRRLRSPWSFF</sequence>
<keyword evidence="2" id="KW-1185">Reference proteome</keyword>
<proteinExistence type="predicted"/>
<evidence type="ECO:0000313" key="1">
    <source>
        <dbReference type="EMBL" id="EAR27494.1"/>
    </source>
</evidence>
<dbReference type="RefSeq" id="WP_009838756.1">
    <property type="nucleotide sequence ID" value="NZ_AAOH01000006.1"/>
</dbReference>
<dbReference type="STRING" id="87626.PTD2_15682"/>
<organism evidence="1 2">
    <name type="scientific">Pseudoalteromonas tunicata D2</name>
    <dbReference type="NCBI Taxonomy" id="87626"/>
    <lineage>
        <taxon>Bacteria</taxon>
        <taxon>Pseudomonadati</taxon>
        <taxon>Pseudomonadota</taxon>
        <taxon>Gammaproteobacteria</taxon>
        <taxon>Alteromonadales</taxon>
        <taxon>Pseudoalteromonadaceae</taxon>
        <taxon>Pseudoalteromonas</taxon>
    </lineage>
</organism>
<accession>A4CD51</accession>
<name>A4CD51_9GAMM</name>
<dbReference type="Proteomes" id="UP000006201">
    <property type="component" value="Unassembled WGS sequence"/>
</dbReference>
<evidence type="ECO:0000313" key="2">
    <source>
        <dbReference type="Proteomes" id="UP000006201"/>
    </source>
</evidence>
<dbReference type="EMBL" id="AAOH01000006">
    <property type="protein sequence ID" value="EAR27494.1"/>
    <property type="molecule type" value="Genomic_DNA"/>
</dbReference>
<gene>
    <name evidence="1" type="ORF">PTD2_15682</name>
</gene>
<dbReference type="InterPro" id="IPR021559">
    <property type="entry name" value="DUF3019"/>
</dbReference>
<reference evidence="1 2" key="1">
    <citation type="submission" date="2006-02" db="EMBL/GenBank/DDBJ databases">
        <authorList>
            <person name="Moran M.A."/>
            <person name="Kjelleberg S."/>
            <person name="Egan S."/>
            <person name="Saunders N."/>
            <person name="Thomas T."/>
            <person name="Ferriera S."/>
            <person name="Johnson J."/>
            <person name="Kravitz S."/>
            <person name="Halpern A."/>
            <person name="Remington K."/>
            <person name="Beeson K."/>
            <person name="Tran B."/>
            <person name="Rogers Y.-H."/>
            <person name="Friedman R."/>
            <person name="Venter J.C."/>
        </authorList>
    </citation>
    <scope>NUCLEOTIDE SEQUENCE [LARGE SCALE GENOMIC DNA]</scope>
    <source>
        <strain evidence="1 2">D2</strain>
    </source>
</reference>
<dbReference type="Pfam" id="PF11456">
    <property type="entry name" value="DUF3019"/>
    <property type="match status" value="1"/>
</dbReference>